<dbReference type="HOGENOM" id="CLU_1195149_0_0_1"/>
<sequence>MNTCPHKVPVVQRYQQDFWDTRLKRSFEDHWAKANLPLKYLLSECNRYASLMFDKESEAFVKELTKKNELGKSVGCTVVLYGPQGDGNIDITSIDGVVPESVSKAENSDDFDPKQIAEMKDFFRAYATDMFTESVCQSRVYDEEMDDEAGDNEAEDKEKSGLSTAIDPSPVSLNPASLTPTIATSPSAPTTTSIDNANAPAILPAATTAASKDRGLDGPEEEDDHAPHKAPD</sequence>
<reference evidence="2 3" key="1">
    <citation type="journal article" date="2014" name="BMC Genomics">
        <title>Genome and secretome analysis of the hemibiotrophic fungal pathogen, Moniliophthora roreri, which causes frosty pod rot disease of cacao: mechanisms of the biotrophic and necrotrophic phases.</title>
        <authorList>
            <person name="Meinhardt L.W."/>
            <person name="Costa G.G.L."/>
            <person name="Thomazella D.P.T."/>
            <person name="Teixeira P.J.P.L."/>
            <person name="Carazzolle M.F."/>
            <person name="Schuster S.C."/>
            <person name="Carlson J.E."/>
            <person name="Guiltinan M.J."/>
            <person name="Mieczkowski P."/>
            <person name="Farmer A."/>
            <person name="Ramaraj T."/>
            <person name="Crozier J."/>
            <person name="Davis R.E."/>
            <person name="Shao J."/>
            <person name="Melnick R.L."/>
            <person name="Pereira G.A.G."/>
            <person name="Bailey B.A."/>
        </authorList>
    </citation>
    <scope>NUCLEOTIDE SEQUENCE [LARGE SCALE GENOMIC DNA]</scope>
    <source>
        <strain evidence="2 3">MCA 2997</strain>
    </source>
</reference>
<feature type="region of interest" description="Disordered" evidence="1">
    <location>
        <begin position="142"/>
        <end position="232"/>
    </location>
</feature>
<protein>
    <submittedName>
        <fullName evidence="2">Uncharacterized protein</fullName>
    </submittedName>
</protein>
<dbReference type="Proteomes" id="UP000017559">
    <property type="component" value="Unassembled WGS sequence"/>
</dbReference>
<evidence type="ECO:0000313" key="3">
    <source>
        <dbReference type="Proteomes" id="UP000017559"/>
    </source>
</evidence>
<feature type="compositionally biased region" description="Acidic residues" evidence="1">
    <location>
        <begin position="143"/>
        <end position="155"/>
    </location>
</feature>
<organism evidence="2 3">
    <name type="scientific">Moniliophthora roreri (strain MCA 2997)</name>
    <name type="common">Cocoa frosty pod rot fungus</name>
    <name type="synonym">Crinipellis roreri</name>
    <dbReference type="NCBI Taxonomy" id="1381753"/>
    <lineage>
        <taxon>Eukaryota</taxon>
        <taxon>Fungi</taxon>
        <taxon>Dikarya</taxon>
        <taxon>Basidiomycota</taxon>
        <taxon>Agaricomycotina</taxon>
        <taxon>Agaricomycetes</taxon>
        <taxon>Agaricomycetidae</taxon>
        <taxon>Agaricales</taxon>
        <taxon>Marasmiineae</taxon>
        <taxon>Marasmiaceae</taxon>
        <taxon>Moniliophthora</taxon>
    </lineage>
</organism>
<accession>V2WQD6</accession>
<dbReference type="AlphaFoldDB" id="V2WQD6"/>
<dbReference type="EMBL" id="AWSO01001443">
    <property type="protein sequence ID" value="ESK83787.1"/>
    <property type="molecule type" value="Genomic_DNA"/>
</dbReference>
<proteinExistence type="predicted"/>
<feature type="compositionally biased region" description="Low complexity" evidence="1">
    <location>
        <begin position="175"/>
        <end position="210"/>
    </location>
</feature>
<evidence type="ECO:0000313" key="2">
    <source>
        <dbReference type="EMBL" id="ESK83787.1"/>
    </source>
</evidence>
<keyword evidence="3" id="KW-1185">Reference proteome</keyword>
<dbReference type="OrthoDB" id="3042688at2759"/>
<dbReference type="KEGG" id="mrr:Moror_13561"/>
<comment type="caution">
    <text evidence="2">The sequence shown here is derived from an EMBL/GenBank/DDBJ whole genome shotgun (WGS) entry which is preliminary data.</text>
</comment>
<name>V2WQD6_MONRO</name>
<gene>
    <name evidence="2" type="ORF">Moror_13561</name>
</gene>
<evidence type="ECO:0000256" key="1">
    <source>
        <dbReference type="SAM" id="MobiDB-lite"/>
    </source>
</evidence>